<evidence type="ECO:0000313" key="2">
    <source>
        <dbReference type="Proteomes" id="UP000185151"/>
    </source>
</evidence>
<dbReference type="Proteomes" id="UP000185151">
    <property type="component" value="Unassembled WGS sequence"/>
</dbReference>
<name>A0A1N6FU41_9BURK</name>
<keyword evidence="2" id="KW-1185">Reference proteome</keyword>
<gene>
    <name evidence="1" type="ORF">SAMN05444165_0395</name>
</gene>
<sequence>MTNLRDRVIDYLPGNNHANSWVSSQAFIAAKTPA</sequence>
<dbReference type="AlphaFoldDB" id="A0A1N6FU41"/>
<accession>A0A1N6FU41</accession>
<evidence type="ECO:0000313" key="1">
    <source>
        <dbReference type="EMBL" id="SIN98839.1"/>
    </source>
</evidence>
<dbReference type="EMBL" id="FSRU01000001">
    <property type="protein sequence ID" value="SIN98839.1"/>
    <property type="molecule type" value="Genomic_DNA"/>
</dbReference>
<organism evidence="1 2">
    <name type="scientific">Paraburkholderia phenazinium</name>
    <dbReference type="NCBI Taxonomy" id="60549"/>
    <lineage>
        <taxon>Bacteria</taxon>
        <taxon>Pseudomonadati</taxon>
        <taxon>Pseudomonadota</taxon>
        <taxon>Betaproteobacteria</taxon>
        <taxon>Burkholderiales</taxon>
        <taxon>Burkholderiaceae</taxon>
        <taxon>Paraburkholderia</taxon>
    </lineage>
</organism>
<proteinExistence type="predicted"/>
<protein>
    <submittedName>
        <fullName evidence="1">Uncharacterized protein</fullName>
    </submittedName>
</protein>
<reference evidence="1 2" key="1">
    <citation type="submission" date="2016-11" db="EMBL/GenBank/DDBJ databases">
        <authorList>
            <person name="Jaros S."/>
            <person name="Januszkiewicz K."/>
            <person name="Wedrychowicz H."/>
        </authorList>
    </citation>
    <scope>NUCLEOTIDE SEQUENCE [LARGE SCALE GENOMIC DNA]</scope>
    <source>
        <strain evidence="1 2">GAS95</strain>
    </source>
</reference>